<accession>A0AAD9MUI4</accession>
<dbReference type="GO" id="GO:0007052">
    <property type="term" value="P:mitotic spindle organization"/>
    <property type="evidence" value="ECO:0007669"/>
    <property type="project" value="TreeGrafter"/>
</dbReference>
<dbReference type="GO" id="GO:0008569">
    <property type="term" value="F:minus-end-directed microtubule motor activity"/>
    <property type="evidence" value="ECO:0007669"/>
    <property type="project" value="TreeGrafter"/>
</dbReference>
<sequence length="90" mass="10033">MLRLRQLEKSLLSALNESKGRLLDDDSIITHLETLKKEAADIAHKVEETDVVMAEVETTSQQYIPLAQSCSSIYFTLSLSTRSVHVSVSL</sequence>
<proteinExistence type="predicted"/>
<dbReference type="Pfam" id="PF12781">
    <property type="entry name" value="AAA_9"/>
    <property type="match status" value="1"/>
</dbReference>
<dbReference type="PANTHER" id="PTHR10676">
    <property type="entry name" value="DYNEIN HEAVY CHAIN FAMILY PROTEIN"/>
    <property type="match status" value="1"/>
</dbReference>
<dbReference type="GO" id="GO:0005938">
    <property type="term" value="C:cell cortex"/>
    <property type="evidence" value="ECO:0007669"/>
    <property type="project" value="TreeGrafter"/>
</dbReference>
<dbReference type="InterPro" id="IPR026983">
    <property type="entry name" value="DHC"/>
</dbReference>
<comment type="caution">
    <text evidence="2">The sequence shown here is derived from an EMBL/GenBank/DDBJ whole genome shotgun (WGS) entry which is preliminary data.</text>
</comment>
<dbReference type="Gene3D" id="6.10.140.1060">
    <property type="match status" value="1"/>
</dbReference>
<gene>
    <name evidence="2" type="ORF">NP493_4258g00003</name>
</gene>
<dbReference type="PANTHER" id="PTHR10676:SF314">
    <property type="entry name" value="CYTOPLASMIC DYNEIN 1 HEAVY CHAIN 1"/>
    <property type="match status" value="1"/>
</dbReference>
<dbReference type="AlphaFoldDB" id="A0AAD9MUI4"/>
<dbReference type="GO" id="GO:0005881">
    <property type="term" value="C:cytoplasmic microtubule"/>
    <property type="evidence" value="ECO:0007669"/>
    <property type="project" value="TreeGrafter"/>
</dbReference>
<protein>
    <recommendedName>
        <fullName evidence="1">Dynein heavy chain ATP-binding dynein motor region domain-containing protein</fullName>
    </recommendedName>
</protein>
<dbReference type="GO" id="GO:0005868">
    <property type="term" value="C:cytoplasmic dynein complex"/>
    <property type="evidence" value="ECO:0007669"/>
    <property type="project" value="TreeGrafter"/>
</dbReference>
<organism evidence="2 3">
    <name type="scientific">Ridgeia piscesae</name>
    <name type="common">Tubeworm</name>
    <dbReference type="NCBI Taxonomy" id="27915"/>
    <lineage>
        <taxon>Eukaryota</taxon>
        <taxon>Metazoa</taxon>
        <taxon>Spiralia</taxon>
        <taxon>Lophotrochozoa</taxon>
        <taxon>Annelida</taxon>
        <taxon>Polychaeta</taxon>
        <taxon>Sedentaria</taxon>
        <taxon>Canalipalpata</taxon>
        <taxon>Sabellida</taxon>
        <taxon>Siboglinidae</taxon>
        <taxon>Ridgeia</taxon>
    </lineage>
</organism>
<reference evidence="2" key="1">
    <citation type="journal article" date="2023" name="Mol. Biol. Evol.">
        <title>Third-Generation Sequencing Reveals the Adaptive Role of the Epigenome in Three Deep-Sea Polychaetes.</title>
        <authorList>
            <person name="Perez M."/>
            <person name="Aroh O."/>
            <person name="Sun Y."/>
            <person name="Lan Y."/>
            <person name="Juniper S.K."/>
            <person name="Young C.R."/>
            <person name="Angers B."/>
            <person name="Qian P.Y."/>
        </authorList>
    </citation>
    <scope>NUCLEOTIDE SEQUENCE</scope>
    <source>
        <strain evidence="2">R07B-5</strain>
    </source>
</reference>
<evidence type="ECO:0000313" key="2">
    <source>
        <dbReference type="EMBL" id="KAK2144326.1"/>
    </source>
</evidence>
<dbReference type="GO" id="GO:1904115">
    <property type="term" value="C:axon cytoplasm"/>
    <property type="evidence" value="ECO:0007669"/>
    <property type="project" value="GOC"/>
</dbReference>
<dbReference type="GO" id="GO:0051959">
    <property type="term" value="F:dynein light intermediate chain binding"/>
    <property type="evidence" value="ECO:0007669"/>
    <property type="project" value="InterPro"/>
</dbReference>
<dbReference type="GO" id="GO:0008090">
    <property type="term" value="P:retrograde axonal transport"/>
    <property type="evidence" value="ECO:0007669"/>
    <property type="project" value="TreeGrafter"/>
</dbReference>
<dbReference type="Proteomes" id="UP001209878">
    <property type="component" value="Unassembled WGS sequence"/>
</dbReference>
<evidence type="ECO:0000259" key="1">
    <source>
        <dbReference type="Pfam" id="PF12781"/>
    </source>
</evidence>
<dbReference type="InterPro" id="IPR035706">
    <property type="entry name" value="AAA_9"/>
</dbReference>
<dbReference type="GO" id="GO:0045505">
    <property type="term" value="F:dynein intermediate chain binding"/>
    <property type="evidence" value="ECO:0007669"/>
    <property type="project" value="InterPro"/>
</dbReference>
<feature type="domain" description="Dynein heavy chain ATP-binding dynein motor region" evidence="1">
    <location>
        <begin position="3"/>
        <end position="42"/>
    </location>
</feature>
<dbReference type="GO" id="GO:0007097">
    <property type="term" value="P:nuclear migration"/>
    <property type="evidence" value="ECO:0007669"/>
    <property type="project" value="TreeGrafter"/>
</dbReference>
<evidence type="ECO:0000313" key="3">
    <source>
        <dbReference type="Proteomes" id="UP001209878"/>
    </source>
</evidence>
<keyword evidence="3" id="KW-1185">Reference proteome</keyword>
<name>A0AAD9MUI4_RIDPI</name>
<dbReference type="EMBL" id="JAODUO010004241">
    <property type="protein sequence ID" value="KAK2144326.1"/>
    <property type="molecule type" value="Genomic_DNA"/>
</dbReference>
<dbReference type="GO" id="GO:0031122">
    <property type="term" value="P:cytoplasmic microtubule organization"/>
    <property type="evidence" value="ECO:0007669"/>
    <property type="project" value="TreeGrafter"/>
</dbReference>